<keyword evidence="3 10" id="KW-0479">Metal-binding</keyword>
<comment type="caution">
    <text evidence="12">The sequence shown here is derived from an EMBL/GenBank/DDBJ whole genome shotgun (WGS) entry which is preliminary data.</text>
</comment>
<keyword evidence="13" id="KW-1185">Reference proteome</keyword>
<dbReference type="Pfam" id="PF14226">
    <property type="entry name" value="DIOX_N"/>
    <property type="match status" value="1"/>
</dbReference>
<evidence type="ECO:0000256" key="9">
    <source>
        <dbReference type="ARBA" id="ARBA00066695"/>
    </source>
</evidence>
<evidence type="ECO:0000256" key="5">
    <source>
        <dbReference type="ARBA" id="ARBA00023002"/>
    </source>
</evidence>
<evidence type="ECO:0000313" key="13">
    <source>
        <dbReference type="Proteomes" id="UP001279734"/>
    </source>
</evidence>
<name>A0AAD3P7J6_NEPGR</name>
<evidence type="ECO:0000256" key="10">
    <source>
        <dbReference type="RuleBase" id="RU003682"/>
    </source>
</evidence>
<dbReference type="EC" id="1.14.11.15" evidence="9"/>
<evidence type="ECO:0000313" key="12">
    <source>
        <dbReference type="EMBL" id="GMG99031.1"/>
    </source>
</evidence>
<dbReference type="InterPro" id="IPR027443">
    <property type="entry name" value="IPNS-like_sf"/>
</dbReference>
<dbReference type="PANTHER" id="PTHR47990">
    <property type="entry name" value="2-OXOGLUTARATE (2OG) AND FE(II)-DEPENDENT OXYGENASE SUPERFAMILY PROTEIN-RELATED"/>
    <property type="match status" value="1"/>
</dbReference>
<dbReference type="FunFam" id="2.60.120.330:FF:000013">
    <property type="entry name" value="Gibberellin 3-beta-dioxygenase 1"/>
    <property type="match status" value="1"/>
</dbReference>
<accession>A0AAD3P7J6</accession>
<dbReference type="SUPFAM" id="SSF51197">
    <property type="entry name" value="Clavaminate synthase-like"/>
    <property type="match status" value="1"/>
</dbReference>
<comment type="similarity">
    <text evidence="8">Belongs to the iron/ascorbate-dependent oxidoreductase family. GA3OX subfamily.</text>
</comment>
<keyword evidence="5 10" id="KW-0560">Oxidoreductase</keyword>
<gene>
    <name evidence="12" type="ORF">Nepgr_000871</name>
</gene>
<dbReference type="InterPro" id="IPR050231">
    <property type="entry name" value="Iron_ascorbate_oxido_reductase"/>
</dbReference>
<dbReference type="AlphaFoldDB" id="A0AAD3P7J6"/>
<feature type="domain" description="Fe2OG dioxygenase" evidence="11">
    <location>
        <begin position="203"/>
        <end position="304"/>
    </location>
</feature>
<dbReference type="InterPro" id="IPR026992">
    <property type="entry name" value="DIOX_N"/>
</dbReference>
<evidence type="ECO:0000256" key="8">
    <source>
        <dbReference type="ARBA" id="ARBA00061560"/>
    </source>
</evidence>
<keyword evidence="6 10" id="KW-0408">Iron</keyword>
<dbReference type="Pfam" id="PF03171">
    <property type="entry name" value="2OG-FeII_Oxy"/>
    <property type="match status" value="1"/>
</dbReference>
<organism evidence="12 13">
    <name type="scientific">Nepenthes gracilis</name>
    <name type="common">Slender pitcher plant</name>
    <dbReference type="NCBI Taxonomy" id="150966"/>
    <lineage>
        <taxon>Eukaryota</taxon>
        <taxon>Viridiplantae</taxon>
        <taxon>Streptophyta</taxon>
        <taxon>Embryophyta</taxon>
        <taxon>Tracheophyta</taxon>
        <taxon>Spermatophyta</taxon>
        <taxon>Magnoliopsida</taxon>
        <taxon>eudicotyledons</taxon>
        <taxon>Gunneridae</taxon>
        <taxon>Pentapetalae</taxon>
        <taxon>Caryophyllales</taxon>
        <taxon>Nepenthaceae</taxon>
        <taxon>Nepenthes</taxon>
    </lineage>
</organism>
<dbReference type="EMBL" id="BSYO01000001">
    <property type="protein sequence ID" value="GMG99031.1"/>
    <property type="molecule type" value="Genomic_DNA"/>
</dbReference>
<evidence type="ECO:0000256" key="3">
    <source>
        <dbReference type="ARBA" id="ARBA00022723"/>
    </source>
</evidence>
<keyword evidence="4" id="KW-0223">Dioxygenase</keyword>
<evidence type="ECO:0000256" key="7">
    <source>
        <dbReference type="ARBA" id="ARBA00037909"/>
    </source>
</evidence>
<dbReference type="GO" id="GO:0046872">
    <property type="term" value="F:metal ion binding"/>
    <property type="evidence" value="ECO:0007669"/>
    <property type="project" value="UniProtKB-KW"/>
</dbReference>
<evidence type="ECO:0000256" key="1">
    <source>
        <dbReference type="ARBA" id="ARBA00001961"/>
    </source>
</evidence>
<dbReference type="GO" id="GO:0009686">
    <property type="term" value="P:gibberellin biosynthetic process"/>
    <property type="evidence" value="ECO:0007669"/>
    <property type="project" value="UniProtKB-ARBA"/>
</dbReference>
<dbReference type="InterPro" id="IPR005123">
    <property type="entry name" value="Oxoglu/Fe-dep_dioxygenase_dom"/>
</dbReference>
<evidence type="ECO:0000259" key="11">
    <source>
        <dbReference type="PROSITE" id="PS51471"/>
    </source>
</evidence>
<comment type="cofactor">
    <cofactor evidence="1">
        <name>L-ascorbate</name>
        <dbReference type="ChEBI" id="CHEBI:38290"/>
    </cofactor>
</comment>
<dbReference type="Proteomes" id="UP001279734">
    <property type="component" value="Unassembled WGS sequence"/>
</dbReference>
<dbReference type="PROSITE" id="PS51471">
    <property type="entry name" value="FE2OG_OXY"/>
    <property type="match status" value="1"/>
</dbReference>
<sequence length="348" mass="38816">MDALSEVYKDHPLSLHEITPFDFNSVQLPVPDSHAWPPSSHPVVSPNEQLSSIPVVDLRDHDAVEVIRRGCETWGVFQVVNHGVTQQLVEEVESQTRRLFSLPLRQKMAALRTPGGSTGYGVARITPFFSKLMWHEGFTIIGSSADHAGKLWPDDYLGFCNVMDEYQKRMKILAEELLSLILKSLNIPQGRVNWGDLTGEAEGPTMALQLNSYPTCPDPTQTIGLAPHTDSFLFTILHQSDSDGLQIFKDGVGWVPVDPVPGALVVNIGDLLHIISNGQFPSVLHRAVTNRTMHRVSVAYFYGPPMDFQLSPVVNSSHECPCYRSLKVKEYISIRSKHLDRALSMIRI</sequence>
<dbReference type="GO" id="GO:0016707">
    <property type="term" value="F:gibberellin 3-beta-dioxygenase activity"/>
    <property type="evidence" value="ECO:0007669"/>
    <property type="project" value="UniProtKB-EC"/>
</dbReference>
<protein>
    <recommendedName>
        <fullName evidence="9">gibberellin 3beta-dioxygenase</fullName>
        <ecNumber evidence="9">1.14.11.15</ecNumber>
    </recommendedName>
</protein>
<evidence type="ECO:0000256" key="6">
    <source>
        <dbReference type="ARBA" id="ARBA00023004"/>
    </source>
</evidence>
<comment type="pathway">
    <text evidence="7">Plant hormone biosynthesis; gibberellin biosynthesis.</text>
</comment>
<proteinExistence type="inferred from homology"/>
<dbReference type="InterPro" id="IPR044861">
    <property type="entry name" value="IPNS-like_FE2OG_OXY"/>
</dbReference>
<evidence type="ECO:0000256" key="2">
    <source>
        <dbReference type="ARBA" id="ARBA00004972"/>
    </source>
</evidence>
<dbReference type="Gene3D" id="2.60.120.330">
    <property type="entry name" value="B-lactam Antibiotic, Isopenicillin N Synthase, Chain"/>
    <property type="match status" value="1"/>
</dbReference>
<reference evidence="12" key="1">
    <citation type="submission" date="2023-05" db="EMBL/GenBank/DDBJ databases">
        <title>Nepenthes gracilis genome sequencing.</title>
        <authorList>
            <person name="Fukushima K."/>
        </authorList>
    </citation>
    <scope>NUCLEOTIDE SEQUENCE</scope>
    <source>
        <strain evidence="12">SING2019-196</strain>
    </source>
</reference>
<evidence type="ECO:0000256" key="4">
    <source>
        <dbReference type="ARBA" id="ARBA00022964"/>
    </source>
</evidence>
<comment type="pathway">
    <text evidence="2">Hormone biosynthesis.</text>
</comment>